<dbReference type="GO" id="GO:0006493">
    <property type="term" value="P:protein O-linked glycosylation"/>
    <property type="evidence" value="ECO:0007669"/>
    <property type="project" value="InterPro"/>
</dbReference>
<dbReference type="GO" id="GO:0000030">
    <property type="term" value="F:mannosyltransferase activity"/>
    <property type="evidence" value="ECO:0007669"/>
    <property type="project" value="InterPro"/>
</dbReference>
<dbReference type="InterPro" id="IPR050297">
    <property type="entry name" value="LipidA_mod_glycosyltrf_83"/>
</dbReference>
<keyword evidence="2" id="KW-1003">Cell membrane</keyword>
<dbReference type="Proteomes" id="UP000317550">
    <property type="component" value="Chromosome"/>
</dbReference>
<feature type="transmembrane region" description="Helical" evidence="8">
    <location>
        <begin position="402"/>
        <end position="422"/>
    </location>
</feature>
<feature type="transmembrane region" description="Helical" evidence="8">
    <location>
        <begin position="264"/>
        <end position="282"/>
    </location>
</feature>
<evidence type="ECO:0000256" key="4">
    <source>
        <dbReference type="ARBA" id="ARBA00022679"/>
    </source>
</evidence>
<keyword evidence="5 8" id="KW-0812">Transmembrane</keyword>
<feature type="transmembrane region" description="Helical" evidence="8">
    <location>
        <begin position="434"/>
        <end position="454"/>
    </location>
</feature>
<feature type="domain" description="ArnT-like N-terminal" evidence="9">
    <location>
        <begin position="91"/>
        <end position="293"/>
    </location>
</feature>
<proteinExistence type="predicted"/>
<dbReference type="EMBL" id="CP041730">
    <property type="protein sequence ID" value="QDQ27196.1"/>
    <property type="molecule type" value="Genomic_DNA"/>
</dbReference>
<dbReference type="Pfam" id="PF02366">
    <property type="entry name" value="PMT"/>
    <property type="match status" value="1"/>
</dbReference>
<organism evidence="10 11">
    <name type="scientific">Chitinimonas arctica</name>
    <dbReference type="NCBI Taxonomy" id="2594795"/>
    <lineage>
        <taxon>Bacteria</taxon>
        <taxon>Pseudomonadati</taxon>
        <taxon>Pseudomonadota</taxon>
        <taxon>Betaproteobacteria</taxon>
        <taxon>Neisseriales</taxon>
        <taxon>Chitinibacteraceae</taxon>
        <taxon>Chitinimonas</taxon>
    </lineage>
</organism>
<feature type="transmembrane region" description="Helical" evidence="8">
    <location>
        <begin position="313"/>
        <end position="331"/>
    </location>
</feature>
<evidence type="ECO:0000256" key="8">
    <source>
        <dbReference type="SAM" id="Phobius"/>
    </source>
</evidence>
<name>A0A516SGA9_9NEIS</name>
<sequence>MQEVALIRCRASSSRMAVETAAFVAKSSAQTIKRRAAAVAPLRSVCFTAGSVMPDFRKRLPRDICLLLLLLLPYFLALLAARPLNVPDEGRYPEVARAMLLSGDFITPKVNGAVFLDKPALYYWLQALSYQVLGVGTASTRVMPALFGVAGCLLVFLVGRRLFSRRAGWLAAGILASSPLYYIASQYANLDLEVAIWISAALFAVLLGRQAPPAKRRRYFIAAYLAGGCGVLTKGLIGVVLPGLVLAGWLLWRRRWRELPSWHLGWSLPLVLLVCLPWYAAVQAANPQFLHYFFVFQQFERYTAGGFNNAFPWYFYLLVLGLFVLPWSLWLPAALRRAWQRRTEADETRPFLLVWPALILLFFSLPASKIVSYILPVLPPLALLLAAYFDEQLNTAGVPKRLAMLATVVLAGAGGLLLYAIPSLQARYPAAPQLAPWLALLAGVLLAGALLLAWGTVRKRLDLVLSGLLLAAAGTGWCVNIIVGRVDDQTSWPVAQALKPHLSEQALLISYHDYYQDLPIYLNRREPIHVVDNWRDPTLAGKDNWRREFHYALGWQPEAAAWLVGEEGFASLLRQQRPIFVVLAEPLADEVARRHGLRVLWRGSGRAILTRSTAGPVHPVAMQ</sequence>
<feature type="transmembrane region" description="Helical" evidence="8">
    <location>
        <begin position="167"/>
        <end position="184"/>
    </location>
</feature>
<feature type="transmembrane region" description="Helical" evidence="8">
    <location>
        <begin position="142"/>
        <end position="160"/>
    </location>
</feature>
<protein>
    <submittedName>
        <fullName evidence="10">Phospholipid carrier-dependent glycosyltransferase</fullName>
    </submittedName>
</protein>
<dbReference type="InterPro" id="IPR003342">
    <property type="entry name" value="ArnT-like_N"/>
</dbReference>
<dbReference type="AlphaFoldDB" id="A0A516SGA9"/>
<reference evidence="11" key="1">
    <citation type="submission" date="2019-07" db="EMBL/GenBank/DDBJ databases">
        <title>Chitinimonas sp. nov., isolated from Ny-Alesund, arctica soil.</title>
        <authorList>
            <person name="Xu Q."/>
            <person name="Peng F."/>
        </authorList>
    </citation>
    <scope>NUCLEOTIDE SEQUENCE [LARGE SCALE GENOMIC DNA]</scope>
    <source>
        <strain evidence="11">R3-44</strain>
    </source>
</reference>
<keyword evidence="4 10" id="KW-0808">Transferase</keyword>
<dbReference type="GO" id="GO:0016763">
    <property type="term" value="F:pentosyltransferase activity"/>
    <property type="evidence" value="ECO:0007669"/>
    <property type="project" value="TreeGrafter"/>
</dbReference>
<evidence type="ECO:0000256" key="5">
    <source>
        <dbReference type="ARBA" id="ARBA00022692"/>
    </source>
</evidence>
<keyword evidence="6 8" id="KW-1133">Transmembrane helix</keyword>
<comment type="subcellular location">
    <subcellularLocation>
        <location evidence="1">Cell membrane</location>
        <topology evidence="1">Multi-pass membrane protein</topology>
    </subcellularLocation>
</comment>
<dbReference type="GO" id="GO:0009103">
    <property type="term" value="P:lipopolysaccharide biosynthetic process"/>
    <property type="evidence" value="ECO:0007669"/>
    <property type="project" value="UniProtKB-ARBA"/>
</dbReference>
<keyword evidence="3" id="KW-0328">Glycosyltransferase</keyword>
<evidence type="ECO:0000256" key="3">
    <source>
        <dbReference type="ARBA" id="ARBA00022676"/>
    </source>
</evidence>
<keyword evidence="11" id="KW-1185">Reference proteome</keyword>
<evidence type="ECO:0000256" key="2">
    <source>
        <dbReference type="ARBA" id="ARBA00022475"/>
    </source>
</evidence>
<dbReference type="GO" id="GO:0005886">
    <property type="term" value="C:plasma membrane"/>
    <property type="evidence" value="ECO:0007669"/>
    <property type="project" value="UniProtKB-SubCell"/>
</dbReference>
<evidence type="ECO:0000313" key="10">
    <source>
        <dbReference type="EMBL" id="QDQ27196.1"/>
    </source>
</evidence>
<feature type="transmembrane region" description="Helical" evidence="8">
    <location>
        <begin position="461"/>
        <end position="483"/>
    </location>
</feature>
<dbReference type="PANTHER" id="PTHR33908:SF3">
    <property type="entry name" value="UNDECAPRENYL PHOSPHATE-ALPHA-4-AMINO-4-DEOXY-L-ARABINOSE ARABINOSYL TRANSFERASE"/>
    <property type="match status" value="1"/>
</dbReference>
<accession>A0A516SGA9</accession>
<keyword evidence="7 8" id="KW-0472">Membrane</keyword>
<feature type="transmembrane region" description="Helical" evidence="8">
    <location>
        <begin position="64"/>
        <end position="84"/>
    </location>
</feature>
<feature type="transmembrane region" description="Helical" evidence="8">
    <location>
        <begin position="219"/>
        <end position="252"/>
    </location>
</feature>
<feature type="transmembrane region" description="Helical" evidence="8">
    <location>
        <begin position="373"/>
        <end position="390"/>
    </location>
</feature>
<gene>
    <name evidence="10" type="ORF">FNU76_12955</name>
</gene>
<dbReference type="PANTHER" id="PTHR33908">
    <property type="entry name" value="MANNOSYLTRANSFERASE YKCB-RELATED"/>
    <property type="match status" value="1"/>
</dbReference>
<feature type="transmembrane region" description="Helical" evidence="8">
    <location>
        <begin position="351"/>
        <end position="367"/>
    </location>
</feature>
<dbReference type="GO" id="GO:0010041">
    <property type="term" value="P:response to iron(III) ion"/>
    <property type="evidence" value="ECO:0007669"/>
    <property type="project" value="TreeGrafter"/>
</dbReference>
<dbReference type="OrthoDB" id="5241882at2"/>
<evidence type="ECO:0000256" key="1">
    <source>
        <dbReference type="ARBA" id="ARBA00004651"/>
    </source>
</evidence>
<evidence type="ECO:0000256" key="6">
    <source>
        <dbReference type="ARBA" id="ARBA00022989"/>
    </source>
</evidence>
<dbReference type="KEGG" id="cari:FNU76_12955"/>
<evidence type="ECO:0000313" key="11">
    <source>
        <dbReference type="Proteomes" id="UP000317550"/>
    </source>
</evidence>
<evidence type="ECO:0000256" key="7">
    <source>
        <dbReference type="ARBA" id="ARBA00023136"/>
    </source>
</evidence>
<evidence type="ECO:0000259" key="9">
    <source>
        <dbReference type="Pfam" id="PF02366"/>
    </source>
</evidence>